<dbReference type="AlphaFoldDB" id="A0A8S1T7E1"/>
<evidence type="ECO:0000256" key="1">
    <source>
        <dbReference type="SAM" id="MobiDB-lite"/>
    </source>
</evidence>
<evidence type="ECO:0000313" key="2">
    <source>
        <dbReference type="EMBL" id="CAD8146572.1"/>
    </source>
</evidence>
<organism evidence="2 3">
    <name type="scientific">Paramecium octaurelia</name>
    <dbReference type="NCBI Taxonomy" id="43137"/>
    <lineage>
        <taxon>Eukaryota</taxon>
        <taxon>Sar</taxon>
        <taxon>Alveolata</taxon>
        <taxon>Ciliophora</taxon>
        <taxon>Intramacronucleata</taxon>
        <taxon>Oligohymenophorea</taxon>
        <taxon>Peniculida</taxon>
        <taxon>Parameciidae</taxon>
        <taxon>Paramecium</taxon>
    </lineage>
</organism>
<dbReference type="Proteomes" id="UP000683925">
    <property type="component" value="Unassembled WGS sequence"/>
</dbReference>
<evidence type="ECO:0000313" key="3">
    <source>
        <dbReference type="Proteomes" id="UP000683925"/>
    </source>
</evidence>
<accession>A0A8S1T7E1</accession>
<comment type="caution">
    <text evidence="2">The sequence shown here is derived from an EMBL/GenBank/DDBJ whole genome shotgun (WGS) entry which is preliminary data.</text>
</comment>
<reference evidence="2" key="1">
    <citation type="submission" date="2021-01" db="EMBL/GenBank/DDBJ databases">
        <authorList>
            <consortium name="Genoscope - CEA"/>
            <person name="William W."/>
        </authorList>
    </citation>
    <scope>NUCLEOTIDE SEQUENCE</scope>
</reference>
<sequence length="98" mass="11715">MKLFHGQRTIGYGDDRFQEDLSLYYGQYGYPSSCAQNTIRQPSSPFKKRRKIYYSGSNIGLVNLYQQCKRKKKTHNRLEQKQQDPQLKQSKYRETLEQ</sequence>
<proteinExistence type="predicted"/>
<dbReference type="EMBL" id="CAJJDP010000018">
    <property type="protein sequence ID" value="CAD8146572.1"/>
    <property type="molecule type" value="Genomic_DNA"/>
</dbReference>
<feature type="region of interest" description="Disordered" evidence="1">
    <location>
        <begin position="72"/>
        <end position="98"/>
    </location>
</feature>
<protein>
    <submittedName>
        <fullName evidence="2">Uncharacterized protein</fullName>
    </submittedName>
</protein>
<gene>
    <name evidence="2" type="ORF">POCTA_138.1.T0180371</name>
</gene>
<name>A0A8S1T7E1_PAROT</name>
<keyword evidence="3" id="KW-1185">Reference proteome</keyword>